<accession>W0RIG4</accession>
<evidence type="ECO:0000313" key="9">
    <source>
        <dbReference type="EMBL" id="AHG90889.1"/>
    </source>
</evidence>
<dbReference type="PROSITE" id="PS51371">
    <property type="entry name" value="CBS"/>
    <property type="match status" value="2"/>
</dbReference>
<dbReference type="PANTHER" id="PTHR22777">
    <property type="entry name" value="HEMOLYSIN-RELATED"/>
    <property type="match status" value="1"/>
</dbReference>
<name>W0RIG4_9BACT</name>
<comment type="subcellular location">
    <subcellularLocation>
        <location evidence="1">Cell membrane</location>
        <topology evidence="1">Multi-pass membrane protein</topology>
    </subcellularLocation>
</comment>
<dbReference type="InParanoid" id="W0RIG4"/>
<dbReference type="Pfam" id="PF03471">
    <property type="entry name" value="CorC_HlyC"/>
    <property type="match status" value="1"/>
</dbReference>
<dbReference type="InterPro" id="IPR046342">
    <property type="entry name" value="CBS_dom_sf"/>
</dbReference>
<feature type="domain" description="CBS" evidence="8">
    <location>
        <begin position="254"/>
        <end position="311"/>
    </location>
</feature>
<dbReference type="Pfam" id="PF00571">
    <property type="entry name" value="CBS"/>
    <property type="match status" value="2"/>
</dbReference>
<dbReference type="OrthoDB" id="9798188at2"/>
<dbReference type="InterPro" id="IPR036318">
    <property type="entry name" value="FAD-bd_PCMH-like_sf"/>
</dbReference>
<dbReference type="GO" id="GO:0050660">
    <property type="term" value="F:flavin adenine dinucleotide binding"/>
    <property type="evidence" value="ECO:0007669"/>
    <property type="project" value="InterPro"/>
</dbReference>
<reference evidence="9 10" key="1">
    <citation type="journal article" date="2014" name="Genome Announc.">
        <title>Genome Sequence and Methylome of Soil Bacterium Gemmatirosa kalamazoonensis KBS708T, a Member of the Rarely Cultivated Gemmatimonadetes Phylum.</title>
        <authorList>
            <person name="Debruyn J.M."/>
            <person name="Radosevich M."/>
            <person name="Wommack K.E."/>
            <person name="Polson S.W."/>
            <person name="Hauser L.J."/>
            <person name="Fawaz M.N."/>
            <person name="Korlach J."/>
            <person name="Tsai Y.C."/>
        </authorList>
    </citation>
    <scope>NUCLEOTIDE SEQUENCE [LARGE SCALE GENOMIC DNA]</scope>
    <source>
        <strain evidence="9 10">KBS708</strain>
    </source>
</reference>
<sequence length="415" mass="44582">MSSTIAVLLGIAAAFLFVLVDAALLASEHDAEAADASAHARTHRALAFARVLAQLLTGAAAARALVLHERTAGVAIALALVAGALVVVVSEAAAREIGDALGASAARRLMPLARATEMVLAPVLALNARLDEALLRALPPAPADESSREETAEQFREVIASEADVSSEEQSILAGVFSLGETVVREVMVPRVDIVGVERETPWSEVIDRVRSSEHSRLPVYEDTLDEIVGILYAKDLLPNVIAGEEPAAGWTSLVRPAHFVPPTKRIDEQLRDFRTSETHIAIVADEYGGTAGLITIEDVLEEIVGDIRDEYDDDERAVEVEGPNKFWVSGRVTLDELSDVTGHSFEHEDVDTVGGLVYELLGRVPRAGERLTVDGFRIVVERVVRRKVLRVYLERLEPEPATHAGGDPSAEGAS</sequence>
<feature type="transmembrane region" description="Helical" evidence="7">
    <location>
        <begin position="46"/>
        <end position="66"/>
    </location>
</feature>
<evidence type="ECO:0000256" key="4">
    <source>
        <dbReference type="ARBA" id="ARBA00022737"/>
    </source>
</evidence>
<protein>
    <submittedName>
        <fullName evidence="9">Transporter-associated region</fullName>
    </submittedName>
</protein>
<dbReference type="HOGENOM" id="CLU_015237_4_2_0"/>
<dbReference type="CDD" id="cd04590">
    <property type="entry name" value="CBS_pair_CorC_HlyC_assoc"/>
    <property type="match status" value="1"/>
</dbReference>
<dbReference type="AlphaFoldDB" id="W0RIG4"/>
<proteinExistence type="inferred from homology"/>
<keyword evidence="7" id="KW-0472">Membrane</keyword>
<evidence type="ECO:0000259" key="8">
    <source>
        <dbReference type="PROSITE" id="PS51371"/>
    </source>
</evidence>
<keyword evidence="7" id="KW-0812">Transmembrane</keyword>
<dbReference type="InterPro" id="IPR005170">
    <property type="entry name" value="Transptr-assoc_dom"/>
</dbReference>
<dbReference type="SMART" id="SM01091">
    <property type="entry name" value="CorC_HlyC"/>
    <property type="match status" value="1"/>
</dbReference>
<dbReference type="InterPro" id="IPR016169">
    <property type="entry name" value="FAD-bd_PCMH_sub2"/>
</dbReference>
<feature type="domain" description="CBS" evidence="8">
    <location>
        <begin position="188"/>
        <end position="247"/>
    </location>
</feature>
<dbReference type="GO" id="GO:0005886">
    <property type="term" value="C:plasma membrane"/>
    <property type="evidence" value="ECO:0007669"/>
    <property type="project" value="UniProtKB-SubCell"/>
</dbReference>
<evidence type="ECO:0000256" key="2">
    <source>
        <dbReference type="ARBA" id="ARBA00006337"/>
    </source>
</evidence>
<dbReference type="SUPFAM" id="SSF54631">
    <property type="entry name" value="CBS-domain pair"/>
    <property type="match status" value="1"/>
</dbReference>
<keyword evidence="3" id="KW-1003">Cell membrane</keyword>
<gene>
    <name evidence="9" type="ORF">J421_3352</name>
</gene>
<dbReference type="STRING" id="861299.J421_3352"/>
<feature type="transmembrane region" description="Helical" evidence="7">
    <location>
        <begin position="73"/>
        <end position="94"/>
    </location>
</feature>
<organism evidence="9 10">
    <name type="scientific">Gemmatirosa kalamazoonensis</name>
    <dbReference type="NCBI Taxonomy" id="861299"/>
    <lineage>
        <taxon>Bacteria</taxon>
        <taxon>Pseudomonadati</taxon>
        <taxon>Gemmatimonadota</taxon>
        <taxon>Gemmatimonadia</taxon>
        <taxon>Gemmatimonadales</taxon>
        <taxon>Gemmatimonadaceae</taxon>
        <taxon>Gemmatirosa</taxon>
    </lineage>
</organism>
<dbReference type="Proteomes" id="UP000019151">
    <property type="component" value="Chromosome"/>
</dbReference>
<dbReference type="PATRIC" id="fig|861299.3.peg.3404"/>
<dbReference type="InterPro" id="IPR000644">
    <property type="entry name" value="CBS_dom"/>
</dbReference>
<dbReference type="FunFam" id="3.10.580.10:FF:000002">
    <property type="entry name" value="Magnesium/cobalt efflux protein CorC"/>
    <property type="match status" value="1"/>
</dbReference>
<dbReference type="RefSeq" id="WP_025412355.1">
    <property type="nucleotide sequence ID" value="NZ_CP007128.1"/>
</dbReference>
<dbReference type="Gene3D" id="3.30.465.10">
    <property type="match status" value="1"/>
</dbReference>
<dbReference type="PANTHER" id="PTHR22777:SF32">
    <property type="entry name" value="UPF0053 INNER MEMBRANE PROTEIN YFJD"/>
    <property type="match status" value="1"/>
</dbReference>
<keyword evidence="4" id="KW-0677">Repeat</keyword>
<evidence type="ECO:0000256" key="3">
    <source>
        <dbReference type="ARBA" id="ARBA00022475"/>
    </source>
</evidence>
<evidence type="ECO:0000256" key="1">
    <source>
        <dbReference type="ARBA" id="ARBA00004651"/>
    </source>
</evidence>
<keyword evidence="5 6" id="KW-0129">CBS domain</keyword>
<keyword evidence="7" id="KW-1133">Transmembrane helix</keyword>
<dbReference type="EMBL" id="CP007128">
    <property type="protein sequence ID" value="AHG90889.1"/>
    <property type="molecule type" value="Genomic_DNA"/>
</dbReference>
<dbReference type="InterPro" id="IPR044751">
    <property type="entry name" value="Ion_transp-like_CBS"/>
</dbReference>
<dbReference type="KEGG" id="gba:J421_3352"/>
<keyword evidence="10" id="KW-1185">Reference proteome</keyword>
<dbReference type="eggNOG" id="COG1253">
    <property type="taxonomic scope" value="Bacteria"/>
</dbReference>
<dbReference type="Gene3D" id="3.10.580.10">
    <property type="entry name" value="CBS-domain"/>
    <property type="match status" value="1"/>
</dbReference>
<evidence type="ECO:0000256" key="6">
    <source>
        <dbReference type="PROSITE-ProRule" id="PRU00703"/>
    </source>
</evidence>
<evidence type="ECO:0000313" key="10">
    <source>
        <dbReference type="Proteomes" id="UP000019151"/>
    </source>
</evidence>
<dbReference type="SUPFAM" id="SSF56176">
    <property type="entry name" value="FAD-binding/transporter-associated domain-like"/>
    <property type="match status" value="1"/>
</dbReference>
<evidence type="ECO:0000256" key="5">
    <source>
        <dbReference type="ARBA" id="ARBA00023122"/>
    </source>
</evidence>
<comment type="similarity">
    <text evidence="2">Belongs to the UPF0053 family.</text>
</comment>
<evidence type="ECO:0000256" key="7">
    <source>
        <dbReference type="SAM" id="Phobius"/>
    </source>
</evidence>